<evidence type="ECO:0000256" key="4">
    <source>
        <dbReference type="ARBA" id="ARBA00023136"/>
    </source>
</evidence>
<dbReference type="Pfam" id="PF01694">
    <property type="entry name" value="Rhomboid"/>
    <property type="match status" value="1"/>
</dbReference>
<dbReference type="InterPro" id="IPR023826">
    <property type="entry name" value="Rhom-like_SP_proteobac"/>
</dbReference>
<feature type="transmembrane region" description="Helical" evidence="5">
    <location>
        <begin position="36"/>
        <end position="56"/>
    </location>
</feature>
<evidence type="ECO:0000313" key="8">
    <source>
        <dbReference type="Proteomes" id="UP000594435"/>
    </source>
</evidence>
<dbReference type="InterPro" id="IPR022764">
    <property type="entry name" value="Peptidase_S54_rhomboid_dom"/>
</dbReference>
<evidence type="ECO:0000256" key="2">
    <source>
        <dbReference type="ARBA" id="ARBA00022692"/>
    </source>
</evidence>
<dbReference type="Gene3D" id="1.20.1540.10">
    <property type="entry name" value="Rhomboid-like"/>
    <property type="match status" value="1"/>
</dbReference>
<keyword evidence="4 5" id="KW-0472">Membrane</keyword>
<reference evidence="7 8" key="1">
    <citation type="submission" date="2020-11" db="EMBL/GenBank/DDBJ databases">
        <title>Complete and Circularized Genome Assembly of a human isolate of Vibrio navarrensis biotype pommerensis with MiSeq and MinION Sequence Data.</title>
        <authorList>
            <person name="Schwartz K."/>
            <person name="Borowiak M."/>
            <person name="Deneke C."/>
            <person name="Balau V."/>
            <person name="Metelmann C."/>
            <person name="Strauch E."/>
        </authorList>
    </citation>
    <scope>NUCLEOTIDE SEQUENCE [LARGE SCALE GENOMIC DNA]</scope>
    <source>
        <strain evidence="7 8">20-VB00237</strain>
    </source>
</reference>
<dbReference type="EMBL" id="CP065217">
    <property type="protein sequence ID" value="QPL54425.1"/>
    <property type="molecule type" value="Genomic_DNA"/>
</dbReference>
<feature type="transmembrane region" description="Helical" evidence="5">
    <location>
        <begin position="86"/>
        <end position="103"/>
    </location>
</feature>
<dbReference type="InterPro" id="IPR035952">
    <property type="entry name" value="Rhomboid-like_sf"/>
</dbReference>
<dbReference type="PANTHER" id="PTHR43731:SF16">
    <property type="entry name" value="RHOMBOSORTASE"/>
    <property type="match status" value="1"/>
</dbReference>
<organism evidence="7 8">
    <name type="scientific">Vibrio navarrensis</name>
    <dbReference type="NCBI Taxonomy" id="29495"/>
    <lineage>
        <taxon>Bacteria</taxon>
        <taxon>Pseudomonadati</taxon>
        <taxon>Pseudomonadota</taxon>
        <taxon>Gammaproteobacteria</taxon>
        <taxon>Vibrionales</taxon>
        <taxon>Vibrionaceae</taxon>
        <taxon>Vibrio</taxon>
    </lineage>
</organism>
<evidence type="ECO:0000259" key="6">
    <source>
        <dbReference type="Pfam" id="PF01694"/>
    </source>
</evidence>
<comment type="subcellular location">
    <subcellularLocation>
        <location evidence="1">Membrane</location>
        <topology evidence="1">Multi-pass membrane protein</topology>
    </subcellularLocation>
</comment>
<dbReference type="SUPFAM" id="SSF144091">
    <property type="entry name" value="Rhomboid-like"/>
    <property type="match status" value="1"/>
</dbReference>
<dbReference type="PANTHER" id="PTHR43731">
    <property type="entry name" value="RHOMBOID PROTEASE"/>
    <property type="match status" value="1"/>
</dbReference>
<name>A0AAJ4ICX3_9VIBR</name>
<protein>
    <submittedName>
        <fullName evidence="7">Rhombosortase</fullName>
        <ecNumber evidence="7">3.4.21.-</ecNumber>
    </submittedName>
</protein>
<feature type="domain" description="Peptidase S54 rhomboid" evidence="6">
    <location>
        <begin position="70"/>
        <end position="210"/>
    </location>
</feature>
<sequence length="218" mass="24206">MLKNDKFGIRWQCTYPLTQTGFFCFTTSGTITGHRVNLFIFLSIISTVCLALQYPALSELAEWNKLAIEQGQWWRILTGNFTHTNFAHLTMNLAGLWVICYLFKPRWTSVAWLLGLVSLLVGVSNLSTSMSSYVGLSGTLHGLFAFYALTEYLHGRKSSGLLVAGVIGKVWWEHSFGASISTSELIAARVAIEAHLFGMLSGLVFALICFGIDKKRPV</sequence>
<proteinExistence type="predicted"/>
<dbReference type="EC" id="3.4.21.-" evidence="7"/>
<dbReference type="GO" id="GO:0004252">
    <property type="term" value="F:serine-type endopeptidase activity"/>
    <property type="evidence" value="ECO:0007669"/>
    <property type="project" value="InterPro"/>
</dbReference>
<keyword evidence="2 5" id="KW-0812">Transmembrane</keyword>
<dbReference type="InterPro" id="IPR050925">
    <property type="entry name" value="Rhomboid_protease_S54"/>
</dbReference>
<dbReference type="NCBIfam" id="TIGR03902">
    <property type="entry name" value="rhom_GG_sort"/>
    <property type="match status" value="1"/>
</dbReference>
<feature type="transmembrane region" description="Helical" evidence="5">
    <location>
        <begin position="186"/>
        <end position="212"/>
    </location>
</feature>
<dbReference type="AlphaFoldDB" id="A0AAJ4ICX3"/>
<keyword evidence="7" id="KW-0378">Hydrolase</keyword>
<gene>
    <name evidence="7" type="primary">rrtA</name>
    <name evidence="7" type="ORF">I3X05_04600</name>
</gene>
<feature type="transmembrane region" description="Helical" evidence="5">
    <location>
        <begin position="110"/>
        <end position="127"/>
    </location>
</feature>
<dbReference type="GO" id="GO:0016020">
    <property type="term" value="C:membrane"/>
    <property type="evidence" value="ECO:0007669"/>
    <property type="project" value="UniProtKB-SubCell"/>
</dbReference>
<evidence type="ECO:0000256" key="3">
    <source>
        <dbReference type="ARBA" id="ARBA00022989"/>
    </source>
</evidence>
<evidence type="ECO:0000256" key="5">
    <source>
        <dbReference type="SAM" id="Phobius"/>
    </source>
</evidence>
<evidence type="ECO:0000256" key="1">
    <source>
        <dbReference type="ARBA" id="ARBA00004141"/>
    </source>
</evidence>
<keyword evidence="3 5" id="KW-1133">Transmembrane helix</keyword>
<accession>A0AAJ4ICX3</accession>
<dbReference type="Proteomes" id="UP000594435">
    <property type="component" value="Chromosome 1"/>
</dbReference>
<evidence type="ECO:0000313" key="7">
    <source>
        <dbReference type="EMBL" id="QPL54425.1"/>
    </source>
</evidence>